<evidence type="ECO:0000313" key="3">
    <source>
        <dbReference type="Proteomes" id="UP001054857"/>
    </source>
</evidence>
<accession>A0AAD3E130</accession>
<evidence type="ECO:0000313" key="2">
    <source>
        <dbReference type="EMBL" id="GFR51746.1"/>
    </source>
</evidence>
<dbReference type="Proteomes" id="UP001054857">
    <property type="component" value="Unassembled WGS sequence"/>
</dbReference>
<comment type="caution">
    <text evidence="2">The sequence shown here is derived from an EMBL/GenBank/DDBJ whole genome shotgun (WGS) entry which is preliminary data.</text>
</comment>
<reference evidence="2 3" key="1">
    <citation type="journal article" date="2021" name="Sci. Rep.">
        <title>Genome sequencing of the multicellular alga Astrephomene provides insights into convergent evolution of germ-soma differentiation.</title>
        <authorList>
            <person name="Yamashita S."/>
            <person name="Yamamoto K."/>
            <person name="Matsuzaki R."/>
            <person name="Suzuki S."/>
            <person name="Yamaguchi H."/>
            <person name="Hirooka S."/>
            <person name="Minakuchi Y."/>
            <person name="Miyagishima S."/>
            <person name="Kawachi M."/>
            <person name="Toyoda A."/>
            <person name="Nozaki H."/>
        </authorList>
    </citation>
    <scope>NUCLEOTIDE SEQUENCE [LARGE SCALE GENOMIC DNA]</scope>
    <source>
        <strain evidence="2 3">NIES-4017</strain>
    </source>
</reference>
<dbReference type="AlphaFoldDB" id="A0AAD3E130"/>
<name>A0AAD3E130_9CHLO</name>
<keyword evidence="3" id="KW-1185">Reference proteome</keyword>
<feature type="compositionally biased region" description="Gly residues" evidence="1">
    <location>
        <begin position="78"/>
        <end position="87"/>
    </location>
</feature>
<feature type="non-terminal residue" evidence="2">
    <location>
        <position position="1"/>
    </location>
</feature>
<feature type="non-terminal residue" evidence="2">
    <location>
        <position position="108"/>
    </location>
</feature>
<protein>
    <submittedName>
        <fullName evidence="2">Uncharacterized protein</fullName>
    </submittedName>
</protein>
<feature type="region of interest" description="Disordered" evidence="1">
    <location>
        <begin position="70"/>
        <end position="96"/>
    </location>
</feature>
<proteinExistence type="predicted"/>
<organism evidence="2 3">
    <name type="scientific">Astrephomene gubernaculifera</name>
    <dbReference type="NCBI Taxonomy" id="47775"/>
    <lineage>
        <taxon>Eukaryota</taxon>
        <taxon>Viridiplantae</taxon>
        <taxon>Chlorophyta</taxon>
        <taxon>core chlorophytes</taxon>
        <taxon>Chlorophyceae</taxon>
        <taxon>CS clade</taxon>
        <taxon>Chlamydomonadales</taxon>
        <taxon>Astrephomenaceae</taxon>
        <taxon>Astrephomene</taxon>
    </lineage>
</organism>
<evidence type="ECO:0000256" key="1">
    <source>
        <dbReference type="SAM" id="MobiDB-lite"/>
    </source>
</evidence>
<sequence length="108" mass="10508">AMPHVVPSADPGVTNVPDWCDSHAEYKEVVVSYRSQAKAILRAAAALAPEQGLQAAAALLSTALTACSTAPAQPQGAGTAGTAGAAGSGSAVPSPTSQLEAAVLVLTA</sequence>
<dbReference type="EMBL" id="BMAR01000054">
    <property type="protein sequence ID" value="GFR51746.1"/>
    <property type="molecule type" value="Genomic_DNA"/>
</dbReference>
<gene>
    <name evidence="2" type="ORF">Agub_g14194</name>
</gene>